<protein>
    <recommendedName>
        <fullName evidence="3">GIY-YIG nuclease family protein</fullName>
    </recommendedName>
</protein>
<sequence length="170" mass="18519">MGCRTCAGQDPAAAWEAFPARVAELGGVVLEPEWLGALKAHRVRCVEGHEVTPCPADVQQGNGICRVCAHRVWDVFYVVVDDEAGRVKFGISSGDARPQLADHARHGYRRVVRLMTGLPGRLAVELDQVTLLVLRLVGMEPVQGLEHFDVAALPVVQAAVEEWLRHNDAA</sequence>
<gene>
    <name evidence="1" type="ORF">ABT317_22695</name>
</gene>
<evidence type="ECO:0000313" key="2">
    <source>
        <dbReference type="Proteomes" id="UP001458415"/>
    </source>
</evidence>
<dbReference type="EMBL" id="JBEPCU010000418">
    <property type="protein sequence ID" value="MER6979706.1"/>
    <property type="molecule type" value="Genomic_DNA"/>
</dbReference>
<proteinExistence type="predicted"/>
<dbReference type="Proteomes" id="UP001458415">
    <property type="component" value="Unassembled WGS sequence"/>
</dbReference>
<accession>A0ABV1W691</accession>
<organism evidence="1 2">
    <name type="scientific">Streptomyces carpinensis</name>
    <dbReference type="NCBI Taxonomy" id="66369"/>
    <lineage>
        <taxon>Bacteria</taxon>
        <taxon>Bacillati</taxon>
        <taxon>Actinomycetota</taxon>
        <taxon>Actinomycetes</taxon>
        <taxon>Kitasatosporales</taxon>
        <taxon>Streptomycetaceae</taxon>
        <taxon>Streptomyces</taxon>
    </lineage>
</organism>
<name>A0ABV1W691_9ACTN</name>
<evidence type="ECO:0000313" key="1">
    <source>
        <dbReference type="EMBL" id="MER6979706.1"/>
    </source>
</evidence>
<comment type="caution">
    <text evidence="1">The sequence shown here is derived from an EMBL/GenBank/DDBJ whole genome shotgun (WGS) entry which is preliminary data.</text>
</comment>
<keyword evidence="2" id="KW-1185">Reference proteome</keyword>
<evidence type="ECO:0008006" key="3">
    <source>
        <dbReference type="Google" id="ProtNLM"/>
    </source>
</evidence>
<reference evidence="1 2" key="1">
    <citation type="submission" date="2024-06" db="EMBL/GenBank/DDBJ databases">
        <title>The Natural Products Discovery Center: Release of the First 8490 Sequenced Strains for Exploring Actinobacteria Biosynthetic Diversity.</title>
        <authorList>
            <person name="Kalkreuter E."/>
            <person name="Kautsar S.A."/>
            <person name="Yang D."/>
            <person name="Bader C.D."/>
            <person name="Teijaro C.N."/>
            <person name="Fluegel L."/>
            <person name="Davis C.M."/>
            <person name="Simpson J.R."/>
            <person name="Lauterbach L."/>
            <person name="Steele A.D."/>
            <person name="Gui C."/>
            <person name="Meng S."/>
            <person name="Li G."/>
            <person name="Viehrig K."/>
            <person name="Ye F."/>
            <person name="Su P."/>
            <person name="Kiefer A.F."/>
            <person name="Nichols A."/>
            <person name="Cepeda A.J."/>
            <person name="Yan W."/>
            <person name="Fan B."/>
            <person name="Jiang Y."/>
            <person name="Adhikari A."/>
            <person name="Zheng C.-J."/>
            <person name="Schuster L."/>
            <person name="Cowan T.M."/>
            <person name="Smanski M.J."/>
            <person name="Chevrette M.G."/>
            <person name="De Carvalho L.P.S."/>
            <person name="Shen B."/>
        </authorList>
    </citation>
    <scope>NUCLEOTIDE SEQUENCE [LARGE SCALE GENOMIC DNA]</scope>
    <source>
        <strain evidence="1 2">NPDC000634</strain>
    </source>
</reference>